<name>A0ABW2YR76_9GAMM</name>
<dbReference type="Gene3D" id="3.30.70.270">
    <property type="match status" value="1"/>
</dbReference>
<dbReference type="EC" id="2.7.7.65" evidence="1"/>
<dbReference type="RefSeq" id="WP_386813304.1">
    <property type="nucleotide sequence ID" value="NZ_JBHTIH010000007.1"/>
</dbReference>
<organism evidence="4 5">
    <name type="scientific">Lysobacter koreensis</name>
    <dbReference type="NCBI Taxonomy" id="266122"/>
    <lineage>
        <taxon>Bacteria</taxon>
        <taxon>Pseudomonadati</taxon>
        <taxon>Pseudomonadota</taxon>
        <taxon>Gammaproteobacteria</taxon>
        <taxon>Lysobacterales</taxon>
        <taxon>Lysobacteraceae</taxon>
        <taxon>Lysobacter</taxon>
    </lineage>
</organism>
<protein>
    <recommendedName>
        <fullName evidence="1">diguanylate cyclase</fullName>
        <ecNumber evidence="1">2.7.7.65</ecNumber>
    </recommendedName>
</protein>
<dbReference type="Pfam" id="PF00990">
    <property type="entry name" value="GGDEF"/>
    <property type="match status" value="1"/>
</dbReference>
<dbReference type="Gene3D" id="3.30.450.40">
    <property type="match status" value="1"/>
</dbReference>
<dbReference type="SUPFAM" id="SSF55073">
    <property type="entry name" value="Nucleotide cyclase"/>
    <property type="match status" value="1"/>
</dbReference>
<comment type="catalytic activity">
    <reaction evidence="2">
        <text>2 GTP = 3',3'-c-di-GMP + 2 diphosphate</text>
        <dbReference type="Rhea" id="RHEA:24898"/>
        <dbReference type="ChEBI" id="CHEBI:33019"/>
        <dbReference type="ChEBI" id="CHEBI:37565"/>
        <dbReference type="ChEBI" id="CHEBI:58805"/>
        <dbReference type="EC" id="2.7.7.65"/>
    </reaction>
</comment>
<evidence type="ECO:0000256" key="1">
    <source>
        <dbReference type="ARBA" id="ARBA00012528"/>
    </source>
</evidence>
<proteinExistence type="predicted"/>
<dbReference type="PANTHER" id="PTHR45138:SF9">
    <property type="entry name" value="DIGUANYLATE CYCLASE DGCM-RELATED"/>
    <property type="match status" value="1"/>
</dbReference>
<sequence length="380" mass="41248">MATPRTHEAMIQARGLPRGNGGLQGDGAMTGILAQVSREALQGEGLDAVLQRIVDCLFRRLPVAIASIILLDDAGTHFVQEVWAGQLDLEQSVPLPWPVTLGAAGRCARNGQAQLIADIEHDPDYVPGHRAVRSEYLVPIRHRARMHGVLNIESEHAEFFTLEVRALFDAVADQIAGAIHLARVAGELAAANRKLEGLSMSDGLTGIANRRCFDLRLAADWQRLAQEGRMLALALVDADCFKPLNDTCGHLYGDECLRTLARLCGGFAERDEDLVARYGGEELVLLLPGRDLPAVHRTGEHLRQRVEAEAIAHPCSTVAPHVTISVGVCAMQPEPARAPELLIQTADRALYAAKAQGRNCVVAAVPRTPRDRRSRARTAE</sequence>
<reference evidence="5" key="1">
    <citation type="journal article" date="2019" name="Int. J. Syst. Evol. Microbiol.">
        <title>The Global Catalogue of Microorganisms (GCM) 10K type strain sequencing project: providing services to taxonomists for standard genome sequencing and annotation.</title>
        <authorList>
            <consortium name="The Broad Institute Genomics Platform"/>
            <consortium name="The Broad Institute Genome Sequencing Center for Infectious Disease"/>
            <person name="Wu L."/>
            <person name="Ma J."/>
        </authorList>
    </citation>
    <scope>NUCLEOTIDE SEQUENCE [LARGE SCALE GENOMIC DNA]</scope>
    <source>
        <strain evidence="5">CCUG 55491</strain>
    </source>
</reference>
<dbReference type="InterPro" id="IPR003018">
    <property type="entry name" value="GAF"/>
</dbReference>
<evidence type="ECO:0000259" key="3">
    <source>
        <dbReference type="PROSITE" id="PS50887"/>
    </source>
</evidence>
<dbReference type="EMBL" id="JBHTIH010000007">
    <property type="protein sequence ID" value="MFD0740200.1"/>
    <property type="molecule type" value="Genomic_DNA"/>
</dbReference>
<dbReference type="Proteomes" id="UP001597090">
    <property type="component" value="Unassembled WGS sequence"/>
</dbReference>
<dbReference type="InterPro" id="IPR050469">
    <property type="entry name" value="Diguanylate_Cyclase"/>
</dbReference>
<comment type="caution">
    <text evidence="4">The sequence shown here is derived from an EMBL/GenBank/DDBJ whole genome shotgun (WGS) entry which is preliminary data.</text>
</comment>
<keyword evidence="5" id="KW-1185">Reference proteome</keyword>
<evidence type="ECO:0000256" key="2">
    <source>
        <dbReference type="ARBA" id="ARBA00034247"/>
    </source>
</evidence>
<gene>
    <name evidence="4" type="ORF">ACFQZQ_13025</name>
</gene>
<evidence type="ECO:0000313" key="5">
    <source>
        <dbReference type="Proteomes" id="UP001597090"/>
    </source>
</evidence>
<dbReference type="PANTHER" id="PTHR45138">
    <property type="entry name" value="REGULATORY COMPONENTS OF SENSORY TRANSDUCTION SYSTEM"/>
    <property type="match status" value="1"/>
</dbReference>
<dbReference type="SUPFAM" id="SSF55781">
    <property type="entry name" value="GAF domain-like"/>
    <property type="match status" value="1"/>
</dbReference>
<accession>A0ABW2YR76</accession>
<dbReference type="SMART" id="SM00065">
    <property type="entry name" value="GAF"/>
    <property type="match status" value="1"/>
</dbReference>
<dbReference type="InterPro" id="IPR029787">
    <property type="entry name" value="Nucleotide_cyclase"/>
</dbReference>
<dbReference type="InterPro" id="IPR000160">
    <property type="entry name" value="GGDEF_dom"/>
</dbReference>
<dbReference type="CDD" id="cd01949">
    <property type="entry name" value="GGDEF"/>
    <property type="match status" value="1"/>
</dbReference>
<dbReference type="PROSITE" id="PS50887">
    <property type="entry name" value="GGDEF"/>
    <property type="match status" value="1"/>
</dbReference>
<feature type="domain" description="GGDEF" evidence="3">
    <location>
        <begin position="229"/>
        <end position="366"/>
    </location>
</feature>
<dbReference type="InterPro" id="IPR043128">
    <property type="entry name" value="Rev_trsase/Diguanyl_cyclase"/>
</dbReference>
<dbReference type="InterPro" id="IPR029016">
    <property type="entry name" value="GAF-like_dom_sf"/>
</dbReference>
<evidence type="ECO:0000313" key="4">
    <source>
        <dbReference type="EMBL" id="MFD0740200.1"/>
    </source>
</evidence>
<dbReference type="Pfam" id="PF13185">
    <property type="entry name" value="GAF_2"/>
    <property type="match status" value="1"/>
</dbReference>
<dbReference type="NCBIfam" id="TIGR00254">
    <property type="entry name" value="GGDEF"/>
    <property type="match status" value="1"/>
</dbReference>
<dbReference type="SMART" id="SM00267">
    <property type="entry name" value="GGDEF"/>
    <property type="match status" value="1"/>
</dbReference>